<accession>A0AC34Q484</accession>
<reference evidence="2" key="1">
    <citation type="submission" date="2022-11" db="UniProtKB">
        <authorList>
            <consortium name="WormBaseParasite"/>
        </authorList>
    </citation>
    <scope>IDENTIFICATION</scope>
</reference>
<dbReference type="WBParaSite" id="JU765_v2.g12791.t1">
    <property type="protein sequence ID" value="JU765_v2.g12791.t1"/>
    <property type="gene ID" value="JU765_v2.g12791"/>
</dbReference>
<sequence>MLEPSNPYVAVTNSKDNKLEIPLRNGNLSLLDLKKVYPEMRLLFFFASGSVKPCYPEGNTFYPPENGWQSGKLFVLNENESVNDLPCYWKPHNDTASNETNVRVEKKKTPPPELPVVVERKRHVDRLEPKEAAPEEDALKGQKTVNEPDEKTKKLEHLKTSPAFSYPSDIRQYPKQKEDFLEFKGFLWELRGLLLNPLNFLCRDIDPKYPIECSLCVNEKFTFLHLFDEKHLKNNQKKYNSEPRANLEIKNVEMIEHKIRNRAVGYPDLEHPSELNPIRFLGGDPTALLRSLHFVFRLPLFIPHILFSDIQKLILR</sequence>
<protein>
    <submittedName>
        <fullName evidence="2">Uncharacterized protein</fullName>
    </submittedName>
</protein>
<evidence type="ECO:0000313" key="2">
    <source>
        <dbReference type="WBParaSite" id="JU765_v2.g12791.t1"/>
    </source>
</evidence>
<organism evidence="1 2">
    <name type="scientific">Panagrolaimus sp. JU765</name>
    <dbReference type="NCBI Taxonomy" id="591449"/>
    <lineage>
        <taxon>Eukaryota</taxon>
        <taxon>Metazoa</taxon>
        <taxon>Ecdysozoa</taxon>
        <taxon>Nematoda</taxon>
        <taxon>Chromadorea</taxon>
        <taxon>Rhabditida</taxon>
        <taxon>Tylenchina</taxon>
        <taxon>Panagrolaimomorpha</taxon>
        <taxon>Panagrolaimoidea</taxon>
        <taxon>Panagrolaimidae</taxon>
        <taxon>Panagrolaimus</taxon>
    </lineage>
</organism>
<name>A0AC34Q484_9BILA</name>
<proteinExistence type="predicted"/>
<dbReference type="Proteomes" id="UP000887576">
    <property type="component" value="Unplaced"/>
</dbReference>
<evidence type="ECO:0000313" key="1">
    <source>
        <dbReference type="Proteomes" id="UP000887576"/>
    </source>
</evidence>